<dbReference type="InterPro" id="IPR045584">
    <property type="entry name" value="Pilin-like"/>
</dbReference>
<dbReference type="EMBL" id="CP020465">
    <property type="protein sequence ID" value="ASP48922.1"/>
    <property type="molecule type" value="Genomic_DNA"/>
</dbReference>
<keyword evidence="6 11" id="KW-0812">Transmembrane</keyword>
<dbReference type="Gene3D" id="3.55.40.10">
    <property type="entry name" value="minor pseudopilin epsh domain"/>
    <property type="match status" value="1"/>
</dbReference>
<feature type="transmembrane region" description="Helical" evidence="11">
    <location>
        <begin position="7"/>
        <end position="27"/>
    </location>
</feature>
<dbReference type="SUPFAM" id="SSF54523">
    <property type="entry name" value="Pili subunits"/>
    <property type="match status" value="1"/>
</dbReference>
<dbReference type="GO" id="GO:0015628">
    <property type="term" value="P:protein secretion by the type II secretion system"/>
    <property type="evidence" value="ECO:0007669"/>
    <property type="project" value="InterPro"/>
</dbReference>
<keyword evidence="4" id="KW-0488">Methylation</keyword>
<gene>
    <name evidence="13" type="ORF">B5D82_14770</name>
</gene>
<dbReference type="RefSeq" id="WP_081152585.1">
    <property type="nucleotide sequence ID" value="NZ_CP020465.1"/>
</dbReference>
<keyword evidence="5" id="KW-0997">Cell inner membrane</keyword>
<evidence type="ECO:0000256" key="4">
    <source>
        <dbReference type="ARBA" id="ARBA00022481"/>
    </source>
</evidence>
<comment type="similarity">
    <text evidence="9">Belongs to the GSP H family.</text>
</comment>
<evidence type="ECO:0000256" key="7">
    <source>
        <dbReference type="ARBA" id="ARBA00022989"/>
    </source>
</evidence>
<evidence type="ECO:0000256" key="1">
    <source>
        <dbReference type="ARBA" id="ARBA00004377"/>
    </source>
</evidence>
<evidence type="ECO:0000256" key="6">
    <source>
        <dbReference type="ARBA" id="ARBA00022692"/>
    </source>
</evidence>
<evidence type="ECO:0000259" key="12">
    <source>
        <dbReference type="Pfam" id="PF12019"/>
    </source>
</evidence>
<dbReference type="AlphaFoldDB" id="A0A222GB48"/>
<sequence length="187" mass="20733">MSKCNGFTIIETMVALAILLSLISIGVPSLNNFIVYTRVDNEISTLHRLILITRNSALTHNTSVTLCPLSNQGKCKNLWHQELSVFTDINNNKIYEPELNEQLVANKAAIKVGDKLQYGKTRIGLTYASTGHLLGWGQNATFSYCPEYHNDKNRGIVVRNSGRAYVSAANKTSGKNVRRTGAKIKCF</sequence>
<dbReference type="NCBIfam" id="TIGR02532">
    <property type="entry name" value="IV_pilin_GFxxxE"/>
    <property type="match status" value="1"/>
</dbReference>
<organism evidence="13 14">
    <name type="scientific">Cognaticolwellia beringensis</name>
    <dbReference type="NCBI Taxonomy" id="1967665"/>
    <lineage>
        <taxon>Bacteria</taxon>
        <taxon>Pseudomonadati</taxon>
        <taxon>Pseudomonadota</taxon>
        <taxon>Gammaproteobacteria</taxon>
        <taxon>Alteromonadales</taxon>
        <taxon>Colwelliaceae</taxon>
        <taxon>Cognaticolwellia</taxon>
    </lineage>
</organism>
<evidence type="ECO:0000313" key="13">
    <source>
        <dbReference type="EMBL" id="ASP48922.1"/>
    </source>
</evidence>
<evidence type="ECO:0000313" key="14">
    <source>
        <dbReference type="Proteomes" id="UP000202259"/>
    </source>
</evidence>
<accession>A0A222GB48</accession>
<feature type="domain" description="General secretion pathway GspH" evidence="12">
    <location>
        <begin position="44"/>
        <end position="162"/>
    </location>
</feature>
<dbReference type="OrthoDB" id="6315619at2"/>
<evidence type="ECO:0000256" key="2">
    <source>
        <dbReference type="ARBA" id="ARBA00021549"/>
    </source>
</evidence>
<evidence type="ECO:0000256" key="9">
    <source>
        <dbReference type="ARBA" id="ARBA00025772"/>
    </source>
</evidence>
<dbReference type="Pfam" id="PF07963">
    <property type="entry name" value="N_methyl"/>
    <property type="match status" value="1"/>
</dbReference>
<protein>
    <recommendedName>
        <fullName evidence="2">Type II secretion system protein H</fullName>
    </recommendedName>
    <alternativeName>
        <fullName evidence="10">General secretion pathway protein H</fullName>
    </alternativeName>
</protein>
<evidence type="ECO:0000256" key="5">
    <source>
        <dbReference type="ARBA" id="ARBA00022519"/>
    </source>
</evidence>
<dbReference type="KEGG" id="cber:B5D82_14770"/>
<evidence type="ECO:0000256" key="10">
    <source>
        <dbReference type="ARBA" id="ARBA00030775"/>
    </source>
</evidence>
<dbReference type="InterPro" id="IPR012902">
    <property type="entry name" value="N_methyl_site"/>
</dbReference>
<keyword evidence="8 11" id="KW-0472">Membrane</keyword>
<name>A0A222GB48_9GAMM</name>
<evidence type="ECO:0000256" key="8">
    <source>
        <dbReference type="ARBA" id="ARBA00023136"/>
    </source>
</evidence>
<keyword evidence="3" id="KW-1003">Cell membrane</keyword>
<dbReference type="GO" id="GO:0005886">
    <property type="term" value="C:plasma membrane"/>
    <property type="evidence" value="ECO:0007669"/>
    <property type="project" value="UniProtKB-SubCell"/>
</dbReference>
<reference evidence="13 14" key="1">
    <citation type="submission" date="2017-08" db="EMBL/GenBank/DDBJ databases">
        <title>Complete genome of Colwellia sp. NB097-1, a psychrophile bacterium ioslated from Bering Sea.</title>
        <authorList>
            <person name="Chen X."/>
        </authorList>
    </citation>
    <scope>NUCLEOTIDE SEQUENCE [LARGE SCALE GENOMIC DNA]</scope>
    <source>
        <strain evidence="13 14">NB097-1</strain>
    </source>
</reference>
<comment type="subcellular location">
    <subcellularLocation>
        <location evidence="1">Cell inner membrane</location>
        <topology evidence="1">Single-pass membrane protein</topology>
    </subcellularLocation>
</comment>
<proteinExistence type="inferred from homology"/>
<keyword evidence="7 11" id="KW-1133">Transmembrane helix</keyword>
<dbReference type="GO" id="GO:0015627">
    <property type="term" value="C:type II protein secretion system complex"/>
    <property type="evidence" value="ECO:0007669"/>
    <property type="project" value="InterPro"/>
</dbReference>
<dbReference type="Pfam" id="PF12019">
    <property type="entry name" value="GspH"/>
    <property type="match status" value="1"/>
</dbReference>
<keyword evidence="14" id="KW-1185">Reference proteome</keyword>
<evidence type="ECO:0000256" key="3">
    <source>
        <dbReference type="ARBA" id="ARBA00022475"/>
    </source>
</evidence>
<dbReference type="Proteomes" id="UP000202259">
    <property type="component" value="Chromosome"/>
</dbReference>
<dbReference type="InterPro" id="IPR022346">
    <property type="entry name" value="T2SS_GspH"/>
</dbReference>
<evidence type="ECO:0000256" key="11">
    <source>
        <dbReference type="SAM" id="Phobius"/>
    </source>
</evidence>